<dbReference type="InterPro" id="IPR006016">
    <property type="entry name" value="UspA"/>
</dbReference>
<evidence type="ECO:0000256" key="8">
    <source>
        <dbReference type="ARBA" id="ARBA00022777"/>
    </source>
</evidence>
<dbReference type="Gene3D" id="3.40.50.12370">
    <property type="match status" value="1"/>
</dbReference>
<gene>
    <name evidence="15" type="primary">kdpD</name>
    <name evidence="15" type="ORF">DB43_HK00330</name>
</gene>
<dbReference type="AlphaFoldDB" id="A0A0C1C6J8"/>
<comment type="subcellular location">
    <subcellularLocation>
        <location evidence="2">Membrane</location>
        <topology evidence="2">Multi-pass membrane protein</topology>
    </subcellularLocation>
</comment>
<evidence type="ECO:0000256" key="9">
    <source>
        <dbReference type="ARBA" id="ARBA00022840"/>
    </source>
</evidence>
<feature type="domain" description="Histidine kinase" evidence="14">
    <location>
        <begin position="668"/>
        <end position="876"/>
    </location>
</feature>
<dbReference type="EC" id="2.7.13.3" evidence="3"/>
<keyword evidence="4" id="KW-0597">Phosphoprotein</keyword>
<evidence type="ECO:0000256" key="10">
    <source>
        <dbReference type="ARBA" id="ARBA00022989"/>
    </source>
</evidence>
<dbReference type="InterPro" id="IPR052023">
    <property type="entry name" value="Histidine_kinase_KdpD"/>
</dbReference>
<evidence type="ECO:0000256" key="12">
    <source>
        <dbReference type="ARBA" id="ARBA00023136"/>
    </source>
</evidence>
<dbReference type="SMART" id="SM00387">
    <property type="entry name" value="HATPase_c"/>
    <property type="match status" value="1"/>
</dbReference>
<dbReference type="PATRIC" id="fig|83552.4.peg.2122"/>
<evidence type="ECO:0000256" key="6">
    <source>
        <dbReference type="ARBA" id="ARBA00022692"/>
    </source>
</evidence>
<keyword evidence="5 15" id="KW-0808">Transferase</keyword>
<dbReference type="InterPro" id="IPR025201">
    <property type="entry name" value="KdpD_TM"/>
</dbReference>
<feature type="transmembrane region" description="Helical" evidence="13">
    <location>
        <begin position="397"/>
        <end position="417"/>
    </location>
</feature>
<evidence type="ECO:0000256" key="3">
    <source>
        <dbReference type="ARBA" id="ARBA00012438"/>
    </source>
</evidence>
<comment type="caution">
    <text evidence="15">The sequence shown here is derived from an EMBL/GenBank/DDBJ whole genome shotgun (WGS) entry which is preliminary data.</text>
</comment>
<dbReference type="Gene3D" id="3.40.50.300">
    <property type="entry name" value="P-loop containing nucleotide triphosphate hydrolases"/>
    <property type="match status" value="1"/>
</dbReference>
<evidence type="ECO:0000313" key="15">
    <source>
        <dbReference type="EMBL" id="KIA76760.1"/>
    </source>
</evidence>
<evidence type="ECO:0000313" key="16">
    <source>
        <dbReference type="Proteomes" id="UP000031307"/>
    </source>
</evidence>
<evidence type="ECO:0000259" key="14">
    <source>
        <dbReference type="PROSITE" id="PS50109"/>
    </source>
</evidence>
<dbReference type="InterPro" id="IPR003594">
    <property type="entry name" value="HATPase_dom"/>
</dbReference>
<reference evidence="15 16" key="1">
    <citation type="journal article" date="2014" name="Mol. Biol. Evol.">
        <title>Massive expansion of Ubiquitination-related gene families within the Chlamydiae.</title>
        <authorList>
            <person name="Domman D."/>
            <person name="Collingro A."/>
            <person name="Lagkouvardos I."/>
            <person name="Gehre L."/>
            <person name="Weinmaier T."/>
            <person name="Rattei T."/>
            <person name="Subtil A."/>
            <person name="Horn M."/>
        </authorList>
    </citation>
    <scope>NUCLEOTIDE SEQUENCE [LARGE SCALE GENOMIC DNA]</scope>
    <source>
        <strain evidence="15 16">OEW1</strain>
    </source>
</reference>
<keyword evidence="8" id="KW-0418">Kinase</keyword>
<dbReference type="OMA" id="ISVHVIS"/>
<evidence type="ECO:0000256" key="7">
    <source>
        <dbReference type="ARBA" id="ARBA00022741"/>
    </source>
</evidence>
<evidence type="ECO:0000256" key="13">
    <source>
        <dbReference type="SAM" id="Phobius"/>
    </source>
</evidence>
<evidence type="ECO:0000256" key="1">
    <source>
        <dbReference type="ARBA" id="ARBA00000085"/>
    </source>
</evidence>
<comment type="catalytic activity">
    <reaction evidence="1">
        <text>ATP + protein L-histidine = ADP + protein N-phospho-L-histidine.</text>
        <dbReference type="EC" id="2.7.13.3"/>
    </reaction>
</comment>
<dbReference type="InterPro" id="IPR005467">
    <property type="entry name" value="His_kinase_dom"/>
</dbReference>
<proteinExistence type="predicted"/>
<dbReference type="GO" id="GO:0000155">
    <property type="term" value="F:phosphorelay sensor kinase activity"/>
    <property type="evidence" value="ECO:0007669"/>
    <property type="project" value="InterPro"/>
</dbReference>
<accession>A0A0C1C6J8</accession>
<dbReference type="FunFam" id="3.40.50.300:FF:000483">
    <property type="entry name" value="Sensor histidine kinase KdpD"/>
    <property type="match status" value="1"/>
</dbReference>
<keyword evidence="11" id="KW-0902">Two-component regulatory system</keyword>
<dbReference type="InterPro" id="IPR004358">
    <property type="entry name" value="Sig_transdc_His_kin-like_C"/>
</dbReference>
<dbReference type="SUPFAM" id="SSF47384">
    <property type="entry name" value="Homodimeric domain of signal transducing histidine kinase"/>
    <property type="match status" value="1"/>
</dbReference>
<dbReference type="Pfam" id="PF02702">
    <property type="entry name" value="KdpD"/>
    <property type="match status" value="1"/>
</dbReference>
<dbReference type="Gene3D" id="3.30.565.10">
    <property type="entry name" value="Histidine kinase-like ATPase, C-terminal domain"/>
    <property type="match status" value="1"/>
</dbReference>
<dbReference type="PROSITE" id="PS50109">
    <property type="entry name" value="HIS_KIN"/>
    <property type="match status" value="1"/>
</dbReference>
<keyword evidence="7" id="KW-0547">Nucleotide-binding</keyword>
<evidence type="ECO:0000256" key="4">
    <source>
        <dbReference type="ARBA" id="ARBA00022553"/>
    </source>
</evidence>
<dbReference type="PRINTS" id="PR00344">
    <property type="entry name" value="BCTRLSENSOR"/>
</dbReference>
<dbReference type="CDD" id="cd00075">
    <property type="entry name" value="HATPase"/>
    <property type="match status" value="1"/>
</dbReference>
<feature type="transmembrane region" description="Helical" evidence="13">
    <location>
        <begin position="476"/>
        <end position="493"/>
    </location>
</feature>
<dbReference type="GO" id="GO:0005737">
    <property type="term" value="C:cytoplasm"/>
    <property type="evidence" value="ECO:0007669"/>
    <property type="project" value="UniProtKB-ARBA"/>
</dbReference>
<sequence length="876" mass="99143">MSEQERPAPEDFLRMTEIQESEEKGQLKIFLGMAAGVGKTYAMLEEAQALQKEGVNVVIGIVDTHGRSETSALVSGLKKIPEKVITYRDREFQELDLDAIILLKPDVVLVDELAHTNIPGKRHNKRWQDVLEILDHGIDVYTTLNVQHIESLKDVVHGITGVVVQETVPDLIIEKAASIQLVDLTTDELLQRLKEGKVYLPEQSKIATQNFFKKDKLTALREIVLRYAADKVDRDLRQMEPTGERSTLWRAREKFLVAVSQSPYSQKLIRRACRMAVNFDAPWIALYVNNERILNEQDSQQLTKNLQLARNLGAEVVTIKNPTIAEGIQSIVRQKGVTQILLGRSLEKTVFGTSTYFSLPDLLAAECPEVDIHILRQDKDASYTKKMLFLPFSHIPFINYIYVFLFAGLFTLANFFLAPFVGYETIGVIYLLGILLLSLFFTKGPIIFAAFLFALCWDFFFIPPIWGFEVSKKEDIALLVLYIMTAASTGILVDRARGHKEMFQKSEETTRLLYDVVKKIASGPSTQEIFKSVKEELDRFFKGKFEIIVKQLGNGLKFDDSNSLLTNDMEKNTAIWAFENGKEAGWSTDTLPSANNLYIPLKGFHEIVGILVFKPDTAKNLSPEEKNFIYTIGGQLTGHIERKFSEEETKQNEQLKLMERVHKTILDRISHEFSDPIVSIQTSVQILKDQNKDSLEVQKIDNAAETLSKILTNVLAMAQLSEGLVPLNLSLQDVKELIHECCFNVKRAQNGHRLNIHIDEKIPLIPIDFYLIEILLYNLLFNAFEYSPSDSTIEVEAKKLDKYVVISVADEGKGIPEDQLETIFEKFFRLPEETGPGMGLGLAIAKTIAEVHKGKLKVENLPVKGAKFSLYLPIKI</sequence>
<dbReference type="RefSeq" id="WP_006339756.1">
    <property type="nucleotide sequence ID" value="NZ_BAWW01000033.1"/>
</dbReference>
<dbReference type="Gene3D" id="1.20.120.620">
    <property type="entry name" value="Backbone structure of the membrane domain of e. Coli histidine kinase receptor kdpd"/>
    <property type="match status" value="1"/>
</dbReference>
<protein>
    <recommendedName>
        <fullName evidence="3">histidine kinase</fullName>
        <ecNumber evidence="3">2.7.13.3</ecNumber>
    </recommendedName>
</protein>
<dbReference type="GO" id="GO:0005524">
    <property type="term" value="F:ATP binding"/>
    <property type="evidence" value="ECO:0007669"/>
    <property type="project" value="UniProtKB-KW"/>
</dbReference>
<dbReference type="Proteomes" id="UP000031307">
    <property type="component" value="Unassembled WGS sequence"/>
</dbReference>
<dbReference type="Gene3D" id="3.30.450.40">
    <property type="match status" value="1"/>
</dbReference>
<keyword evidence="12 13" id="KW-0472">Membrane</keyword>
<dbReference type="InterPro" id="IPR036890">
    <property type="entry name" value="HATPase_C_sf"/>
</dbReference>
<dbReference type="InterPro" id="IPR027417">
    <property type="entry name" value="P-loop_NTPase"/>
</dbReference>
<dbReference type="PANTHER" id="PTHR45569">
    <property type="entry name" value="SENSOR PROTEIN KDPD"/>
    <property type="match status" value="1"/>
</dbReference>
<dbReference type="SUPFAM" id="SSF52402">
    <property type="entry name" value="Adenine nucleotide alpha hydrolases-like"/>
    <property type="match status" value="1"/>
</dbReference>
<dbReference type="Gene3D" id="1.10.287.130">
    <property type="match status" value="1"/>
</dbReference>
<name>A0A0C1C6J8_9BACT</name>
<dbReference type="Pfam" id="PF02518">
    <property type="entry name" value="HATPase_c"/>
    <property type="match status" value="1"/>
</dbReference>
<dbReference type="PANTHER" id="PTHR45569:SF1">
    <property type="entry name" value="SENSOR PROTEIN KDPD"/>
    <property type="match status" value="1"/>
</dbReference>
<dbReference type="GO" id="GO:0005886">
    <property type="term" value="C:plasma membrane"/>
    <property type="evidence" value="ECO:0007669"/>
    <property type="project" value="TreeGrafter"/>
</dbReference>
<dbReference type="InterPro" id="IPR003661">
    <property type="entry name" value="HisK_dim/P_dom"/>
</dbReference>
<dbReference type="InterPro" id="IPR036097">
    <property type="entry name" value="HisK_dim/P_sf"/>
</dbReference>
<dbReference type="EMBL" id="JSAM01000106">
    <property type="protein sequence ID" value="KIA76760.1"/>
    <property type="molecule type" value="Genomic_DNA"/>
</dbReference>
<dbReference type="Pfam" id="PF13493">
    <property type="entry name" value="DUF4118"/>
    <property type="match status" value="1"/>
</dbReference>
<dbReference type="InterPro" id="IPR029016">
    <property type="entry name" value="GAF-like_dom_sf"/>
</dbReference>
<keyword evidence="6 13" id="KW-0812">Transmembrane</keyword>
<evidence type="ECO:0000256" key="5">
    <source>
        <dbReference type="ARBA" id="ARBA00022679"/>
    </source>
</evidence>
<evidence type="ECO:0000256" key="11">
    <source>
        <dbReference type="ARBA" id="ARBA00023012"/>
    </source>
</evidence>
<evidence type="ECO:0000256" key="2">
    <source>
        <dbReference type="ARBA" id="ARBA00004141"/>
    </source>
</evidence>
<dbReference type="SUPFAM" id="SSF55874">
    <property type="entry name" value="ATPase domain of HSP90 chaperone/DNA topoisomerase II/histidine kinase"/>
    <property type="match status" value="1"/>
</dbReference>
<keyword evidence="10 13" id="KW-1133">Transmembrane helix</keyword>
<dbReference type="InterPro" id="IPR003852">
    <property type="entry name" value="Sig_transdc_His_kinase_KdpD_N"/>
</dbReference>
<feature type="transmembrane region" description="Helical" evidence="13">
    <location>
        <begin position="423"/>
        <end position="441"/>
    </location>
</feature>
<feature type="transmembrane region" description="Helical" evidence="13">
    <location>
        <begin position="446"/>
        <end position="464"/>
    </location>
</feature>
<dbReference type="SMART" id="SM00388">
    <property type="entry name" value="HisKA"/>
    <property type="match status" value="1"/>
</dbReference>
<dbReference type="Pfam" id="PF00582">
    <property type="entry name" value="Usp"/>
    <property type="match status" value="1"/>
</dbReference>
<dbReference type="InterPro" id="IPR038318">
    <property type="entry name" value="KdpD_sf"/>
</dbReference>
<keyword evidence="9" id="KW-0067">ATP-binding</keyword>
<organism evidence="15 16">
    <name type="scientific">Parachlamydia acanthamoebae</name>
    <dbReference type="NCBI Taxonomy" id="83552"/>
    <lineage>
        <taxon>Bacteria</taxon>
        <taxon>Pseudomonadati</taxon>
        <taxon>Chlamydiota</taxon>
        <taxon>Chlamydiia</taxon>
        <taxon>Parachlamydiales</taxon>
        <taxon>Parachlamydiaceae</taxon>
        <taxon>Parachlamydia</taxon>
    </lineage>
</organism>